<evidence type="ECO:0000256" key="1">
    <source>
        <dbReference type="SAM" id="SignalP"/>
    </source>
</evidence>
<dbReference type="Pfam" id="PF20243">
    <property type="entry name" value="MbnP"/>
    <property type="match status" value="1"/>
</dbReference>
<keyword evidence="4" id="KW-1185">Reference proteome</keyword>
<evidence type="ECO:0000313" key="4">
    <source>
        <dbReference type="Proteomes" id="UP001595748"/>
    </source>
</evidence>
<evidence type="ECO:0000259" key="2">
    <source>
        <dbReference type="Pfam" id="PF20243"/>
    </source>
</evidence>
<feature type="signal peptide" evidence="1">
    <location>
        <begin position="1"/>
        <end position="17"/>
    </location>
</feature>
<evidence type="ECO:0000313" key="3">
    <source>
        <dbReference type="EMBL" id="MFC3863029.1"/>
    </source>
</evidence>
<proteinExistence type="predicted"/>
<comment type="caution">
    <text evidence="3">The sequence shown here is derived from an EMBL/GenBank/DDBJ whole genome shotgun (WGS) entry which is preliminary data.</text>
</comment>
<feature type="domain" description="Copper-binding protein MbnP-like" evidence="2">
    <location>
        <begin position="19"/>
        <end position="206"/>
    </location>
</feature>
<dbReference type="RefSeq" id="WP_380080966.1">
    <property type="nucleotide sequence ID" value="NZ_JBHRZF010000223.1"/>
</dbReference>
<protein>
    <submittedName>
        <fullName evidence="3">MbnP family protein</fullName>
    </submittedName>
</protein>
<dbReference type="Proteomes" id="UP001595748">
    <property type="component" value="Unassembled WGS sequence"/>
</dbReference>
<accession>A0ABV8AC16</accession>
<name>A0ABV8AC16_9DEIO</name>
<organism evidence="3 4">
    <name type="scientific">Deinococcus antarcticus</name>
    <dbReference type="NCBI Taxonomy" id="1298767"/>
    <lineage>
        <taxon>Bacteria</taxon>
        <taxon>Thermotogati</taxon>
        <taxon>Deinococcota</taxon>
        <taxon>Deinococci</taxon>
        <taxon>Deinococcales</taxon>
        <taxon>Deinococcaceae</taxon>
        <taxon>Deinococcus</taxon>
    </lineage>
</organism>
<reference evidence="4" key="1">
    <citation type="journal article" date="2019" name="Int. J. Syst. Evol. Microbiol.">
        <title>The Global Catalogue of Microorganisms (GCM) 10K type strain sequencing project: providing services to taxonomists for standard genome sequencing and annotation.</title>
        <authorList>
            <consortium name="The Broad Institute Genomics Platform"/>
            <consortium name="The Broad Institute Genome Sequencing Center for Infectious Disease"/>
            <person name="Wu L."/>
            <person name="Ma J."/>
        </authorList>
    </citation>
    <scope>NUCLEOTIDE SEQUENCE [LARGE SCALE GENOMIC DNA]</scope>
    <source>
        <strain evidence="4">CCTCC AB 2013263</strain>
    </source>
</reference>
<gene>
    <name evidence="3" type="ORF">ACFOPQ_19890</name>
</gene>
<dbReference type="InterPro" id="IPR046863">
    <property type="entry name" value="MbnP-like_dom"/>
</dbReference>
<dbReference type="EMBL" id="JBHRZF010000223">
    <property type="protein sequence ID" value="MFC3863029.1"/>
    <property type="molecule type" value="Genomic_DNA"/>
</dbReference>
<sequence>MKRMISLLALLAGTATAAPLTLNLSLLDGDKPFFYHNALTLPGGQSVNVQDVRLYVSNVALIKADGTGVPVPGLTLAKLEKGTPPQNVEIFKGEAPEGEYRGVRFDVGLPREVNHRDATTARSPLSIEDGMYWAWNSGYIFFSVRGKTSVNGAEKDVVFHVGGDNHRLTVNLADLQKPGTALKVTPSGASVPVTLNLAGLFVRGVNGEAWDLIQPKYQQVHMGAVSDQLAFNAQSVFGK</sequence>
<feature type="chain" id="PRO_5046673614" evidence="1">
    <location>
        <begin position="18"/>
        <end position="239"/>
    </location>
</feature>
<keyword evidence="1" id="KW-0732">Signal</keyword>